<evidence type="ECO:0000256" key="13">
    <source>
        <dbReference type="ARBA" id="ARBA00061472"/>
    </source>
</evidence>
<dbReference type="GO" id="GO:0052837">
    <property type="term" value="P:thiazole biosynthetic process"/>
    <property type="evidence" value="ECO:0007669"/>
    <property type="project" value="TreeGrafter"/>
</dbReference>
<dbReference type="FunFam" id="3.40.50.620:FF:000053">
    <property type="entry name" value="Probable tRNA sulfurtransferase"/>
    <property type="match status" value="1"/>
</dbReference>
<evidence type="ECO:0000256" key="4">
    <source>
        <dbReference type="ARBA" id="ARBA00022555"/>
    </source>
</evidence>
<gene>
    <name evidence="19" type="primary">thiI</name>
    <name evidence="21" type="ORF">SAMN05880501_103215</name>
</gene>
<dbReference type="InterPro" id="IPR014729">
    <property type="entry name" value="Rossmann-like_a/b/a_fold"/>
</dbReference>
<dbReference type="Pfam" id="PF02568">
    <property type="entry name" value="ThiI"/>
    <property type="match status" value="1"/>
</dbReference>
<dbReference type="GO" id="GO:0005524">
    <property type="term" value="F:ATP binding"/>
    <property type="evidence" value="ECO:0007669"/>
    <property type="project" value="UniProtKB-UniRule"/>
</dbReference>
<comment type="catalytic activity">
    <reaction evidence="10 19">
        <text>[ThiI sulfur-carrier protein]-S-sulfanyl-L-cysteine + a uridine in tRNA + 2 reduced [2Fe-2S]-[ferredoxin] + ATP + H(+) = [ThiI sulfur-carrier protein]-L-cysteine + a 4-thiouridine in tRNA + 2 oxidized [2Fe-2S]-[ferredoxin] + AMP + diphosphate</text>
        <dbReference type="Rhea" id="RHEA:24176"/>
        <dbReference type="Rhea" id="RHEA-COMP:10000"/>
        <dbReference type="Rhea" id="RHEA-COMP:10001"/>
        <dbReference type="Rhea" id="RHEA-COMP:13337"/>
        <dbReference type="Rhea" id="RHEA-COMP:13338"/>
        <dbReference type="Rhea" id="RHEA-COMP:13339"/>
        <dbReference type="Rhea" id="RHEA-COMP:13340"/>
        <dbReference type="ChEBI" id="CHEBI:15378"/>
        <dbReference type="ChEBI" id="CHEBI:29950"/>
        <dbReference type="ChEBI" id="CHEBI:30616"/>
        <dbReference type="ChEBI" id="CHEBI:33019"/>
        <dbReference type="ChEBI" id="CHEBI:33737"/>
        <dbReference type="ChEBI" id="CHEBI:33738"/>
        <dbReference type="ChEBI" id="CHEBI:61963"/>
        <dbReference type="ChEBI" id="CHEBI:65315"/>
        <dbReference type="ChEBI" id="CHEBI:136798"/>
        <dbReference type="ChEBI" id="CHEBI:456215"/>
        <dbReference type="EC" id="2.8.1.4"/>
    </reaction>
</comment>
<dbReference type="AlphaFoldDB" id="A0A285S7Q6"/>
<evidence type="ECO:0000256" key="19">
    <source>
        <dbReference type="HAMAP-Rule" id="MF_00021"/>
    </source>
</evidence>
<evidence type="ECO:0000256" key="12">
    <source>
        <dbReference type="ARBA" id="ARBA00058382"/>
    </source>
</evidence>
<feature type="domain" description="THUMP" evidence="20">
    <location>
        <begin position="61"/>
        <end position="166"/>
    </location>
</feature>
<keyword evidence="7 19" id="KW-0067">ATP-binding</keyword>
<feature type="binding site" evidence="19">
    <location>
        <begin position="184"/>
        <end position="185"/>
    </location>
    <ligand>
        <name>ATP</name>
        <dbReference type="ChEBI" id="CHEBI:30616"/>
    </ligand>
</feature>
<dbReference type="GO" id="GO:0009229">
    <property type="term" value="P:thiamine diphosphate biosynthetic process"/>
    <property type="evidence" value="ECO:0007669"/>
    <property type="project" value="UniProtKB-UniRule"/>
</dbReference>
<dbReference type="PROSITE" id="PS51165">
    <property type="entry name" value="THUMP"/>
    <property type="match status" value="1"/>
</dbReference>
<sequence>MIWKEILIRYGELSTKGRNKKDFISRLRTNIRNTFNDIAPLKIQSERDRMHIEIETEEQFEILMERMPTIFGIQSFSPVAFCEKDIESMKNLSLLIMDQFKEQQLTFKVEVRRSDKSFPFESHEIQREIGGHVLRNNPNISVQVKKPDVELRIEVRKDAIYMMAQIIQGAGGMPVGSNGKSLLMLSGGIDSPVAGYLLMKRGVRLEAIHFFSPPYTSDHSLQKVKDLANELTKFGANIRLHVIPFTEIQTLIRDRVPSNTMMTSTRRLMMRIADKVREEVGALGIVTGESLGQVASQTLESLTAINDVTNTPILRPLIAFDKLEIIQIAEQIGTYETSIQPYEDCCTIFTPANPKTKPKVEKVNYYESFTEFDELIERAVKNREIYRFPEKNETKDKFADLL</sequence>
<keyword evidence="22" id="KW-1185">Reference proteome</keyword>
<keyword evidence="9 19" id="KW-0784">Thiamine biosynthesis</keyword>
<dbReference type="SMART" id="SM00981">
    <property type="entry name" value="THUMP"/>
    <property type="match status" value="1"/>
</dbReference>
<dbReference type="InterPro" id="IPR049962">
    <property type="entry name" value="THUMP_ThiI"/>
</dbReference>
<dbReference type="EMBL" id="OBMQ01000003">
    <property type="protein sequence ID" value="SOC03286.1"/>
    <property type="molecule type" value="Genomic_DNA"/>
</dbReference>
<evidence type="ECO:0000256" key="17">
    <source>
        <dbReference type="ARBA" id="ARBA00077849"/>
    </source>
</evidence>
<dbReference type="GO" id="GO:0005829">
    <property type="term" value="C:cytosol"/>
    <property type="evidence" value="ECO:0007669"/>
    <property type="project" value="TreeGrafter"/>
</dbReference>
<dbReference type="InterPro" id="IPR003720">
    <property type="entry name" value="tRNA_STrfase"/>
</dbReference>
<evidence type="ECO:0000256" key="1">
    <source>
        <dbReference type="ARBA" id="ARBA00004496"/>
    </source>
</evidence>
<dbReference type="RefSeq" id="WP_097072894.1">
    <property type="nucleotide sequence ID" value="NZ_OBMQ01000003.1"/>
</dbReference>
<evidence type="ECO:0000256" key="3">
    <source>
        <dbReference type="ARBA" id="ARBA00022490"/>
    </source>
</evidence>
<dbReference type="GO" id="GO:0009228">
    <property type="term" value="P:thiamine biosynthetic process"/>
    <property type="evidence" value="ECO:0007669"/>
    <property type="project" value="UniProtKB-KW"/>
</dbReference>
<dbReference type="EC" id="2.8.1.4" evidence="14 19"/>
<dbReference type="GO" id="GO:0002937">
    <property type="term" value="P:tRNA 4-thiouridine biosynthesis"/>
    <property type="evidence" value="ECO:0007669"/>
    <property type="project" value="TreeGrafter"/>
</dbReference>
<dbReference type="Proteomes" id="UP000219636">
    <property type="component" value="Unassembled WGS sequence"/>
</dbReference>
<evidence type="ECO:0000313" key="21">
    <source>
        <dbReference type="EMBL" id="SOC03286.1"/>
    </source>
</evidence>
<evidence type="ECO:0000256" key="18">
    <source>
        <dbReference type="ARBA" id="ARBA00080570"/>
    </source>
</evidence>
<evidence type="ECO:0000256" key="9">
    <source>
        <dbReference type="ARBA" id="ARBA00022977"/>
    </source>
</evidence>
<keyword evidence="6 19" id="KW-0547">Nucleotide-binding</keyword>
<proteinExistence type="inferred from homology"/>
<dbReference type="Pfam" id="PF22025">
    <property type="entry name" value="ThiI_fer"/>
    <property type="match status" value="1"/>
</dbReference>
<dbReference type="PANTHER" id="PTHR43209:SF1">
    <property type="entry name" value="TRNA SULFURTRANSFERASE"/>
    <property type="match status" value="1"/>
</dbReference>
<evidence type="ECO:0000256" key="10">
    <source>
        <dbReference type="ARBA" id="ARBA00050570"/>
    </source>
</evidence>
<evidence type="ECO:0000256" key="15">
    <source>
        <dbReference type="ARBA" id="ARBA00071867"/>
    </source>
</evidence>
<dbReference type="InterPro" id="IPR049961">
    <property type="entry name" value="ThiI_N"/>
</dbReference>
<evidence type="ECO:0000256" key="11">
    <source>
        <dbReference type="ARBA" id="ARBA00052330"/>
    </source>
</evidence>
<name>A0A285S7Q6_9BACL</name>
<keyword evidence="8 19" id="KW-0694">RNA-binding</keyword>
<feature type="binding site" evidence="19">
    <location>
        <position position="266"/>
    </location>
    <ligand>
        <name>ATP</name>
        <dbReference type="ChEBI" id="CHEBI:30616"/>
    </ligand>
</feature>
<dbReference type="SUPFAM" id="SSF52402">
    <property type="entry name" value="Adenine nucleotide alpha hydrolases-like"/>
    <property type="match status" value="1"/>
</dbReference>
<evidence type="ECO:0000256" key="16">
    <source>
        <dbReference type="ARBA" id="ARBA00075337"/>
    </source>
</evidence>
<dbReference type="GO" id="GO:0140741">
    <property type="term" value="F:tRNA-uracil-4 sulfurtransferase activity"/>
    <property type="evidence" value="ECO:0007669"/>
    <property type="project" value="UniProtKB-EC"/>
</dbReference>
<evidence type="ECO:0000259" key="20">
    <source>
        <dbReference type="PROSITE" id="PS51165"/>
    </source>
</evidence>
<dbReference type="HAMAP" id="MF_00021">
    <property type="entry name" value="ThiI"/>
    <property type="match status" value="1"/>
</dbReference>
<evidence type="ECO:0000256" key="14">
    <source>
        <dbReference type="ARBA" id="ARBA00066827"/>
    </source>
</evidence>
<dbReference type="InterPro" id="IPR054173">
    <property type="entry name" value="ThiI_fer"/>
</dbReference>
<dbReference type="Pfam" id="PF02926">
    <property type="entry name" value="THUMP"/>
    <property type="match status" value="1"/>
</dbReference>
<reference evidence="22" key="1">
    <citation type="submission" date="2017-08" db="EMBL/GenBank/DDBJ databases">
        <authorList>
            <person name="Varghese N."/>
            <person name="Submissions S."/>
        </authorList>
    </citation>
    <scope>NUCLEOTIDE SEQUENCE [LARGE SCALE GENOMIC DNA]</scope>
    <source>
        <strain evidence="22">JC22</strain>
    </source>
</reference>
<comment type="function">
    <text evidence="12 19">Catalyzes the ATP-dependent transfer of a sulfur to tRNA to produce 4-thiouridine in position 8 of tRNAs, which functions as a near-UV photosensor. Also catalyzes the transfer of sulfur to the sulfur carrier protein ThiS, forming ThiS-thiocarboxylate. This is a step in the synthesis of thiazole, in the thiamine biosynthesis pathway. The sulfur is donated as persulfide by IscS.</text>
</comment>
<dbReference type="CDD" id="cd01712">
    <property type="entry name" value="PPase_ThiI"/>
    <property type="match status" value="1"/>
</dbReference>
<dbReference type="Gene3D" id="3.40.50.620">
    <property type="entry name" value="HUPs"/>
    <property type="match status" value="1"/>
</dbReference>
<feature type="binding site" evidence="19">
    <location>
        <begin position="209"/>
        <end position="210"/>
    </location>
    <ligand>
        <name>ATP</name>
        <dbReference type="ChEBI" id="CHEBI:30616"/>
    </ligand>
</feature>
<dbReference type="NCBIfam" id="TIGR00342">
    <property type="entry name" value="tRNA uracil 4-sulfurtransferase ThiI"/>
    <property type="match status" value="1"/>
</dbReference>
<dbReference type="InterPro" id="IPR020536">
    <property type="entry name" value="ThiI_AANH"/>
</dbReference>
<evidence type="ECO:0000256" key="6">
    <source>
        <dbReference type="ARBA" id="ARBA00022741"/>
    </source>
</evidence>
<dbReference type="GO" id="GO:0000049">
    <property type="term" value="F:tRNA binding"/>
    <property type="evidence" value="ECO:0007669"/>
    <property type="project" value="UniProtKB-UniRule"/>
</dbReference>
<feature type="binding site" evidence="19">
    <location>
        <position position="297"/>
    </location>
    <ligand>
        <name>ATP</name>
        <dbReference type="ChEBI" id="CHEBI:30616"/>
    </ligand>
</feature>
<feature type="binding site" evidence="19">
    <location>
        <position position="288"/>
    </location>
    <ligand>
        <name>ATP</name>
        <dbReference type="ChEBI" id="CHEBI:30616"/>
    </ligand>
</feature>
<dbReference type="Gene3D" id="3.30.2130.30">
    <property type="match status" value="1"/>
</dbReference>
<dbReference type="UniPathway" id="UPA00060"/>
<evidence type="ECO:0000256" key="7">
    <source>
        <dbReference type="ARBA" id="ARBA00022840"/>
    </source>
</evidence>
<dbReference type="OrthoDB" id="9773948at2"/>
<dbReference type="SUPFAM" id="SSF143437">
    <property type="entry name" value="THUMP domain-like"/>
    <property type="match status" value="1"/>
</dbReference>
<dbReference type="PANTHER" id="PTHR43209">
    <property type="entry name" value="TRNA SULFURTRANSFERASE"/>
    <property type="match status" value="1"/>
</dbReference>
<protein>
    <recommendedName>
        <fullName evidence="15 19">Probable tRNA sulfurtransferase</fullName>
        <ecNumber evidence="14 19">2.8.1.4</ecNumber>
    </recommendedName>
    <alternativeName>
        <fullName evidence="16 19">Sulfur carrier protein ThiS sulfurtransferase</fullName>
    </alternativeName>
    <alternativeName>
        <fullName evidence="17 19">Thiamine biosynthesis protein ThiI</fullName>
    </alternativeName>
    <alternativeName>
        <fullName evidence="18 19">tRNA 4-thiouridine synthase</fullName>
    </alternativeName>
</protein>
<keyword evidence="5 19" id="KW-0808">Transferase</keyword>
<evidence type="ECO:0000256" key="5">
    <source>
        <dbReference type="ARBA" id="ARBA00022679"/>
    </source>
</evidence>
<dbReference type="CDD" id="cd11716">
    <property type="entry name" value="THUMP_ThiI"/>
    <property type="match status" value="1"/>
</dbReference>
<comment type="subcellular location">
    <subcellularLocation>
        <location evidence="1 19">Cytoplasm</location>
    </subcellularLocation>
</comment>
<keyword evidence="3 19" id="KW-0963">Cytoplasm</keyword>
<keyword evidence="4 19" id="KW-0820">tRNA-binding</keyword>
<accession>A0A285S7Q6</accession>
<dbReference type="InterPro" id="IPR004114">
    <property type="entry name" value="THUMP_dom"/>
</dbReference>
<evidence type="ECO:0000256" key="8">
    <source>
        <dbReference type="ARBA" id="ARBA00022884"/>
    </source>
</evidence>
<dbReference type="InterPro" id="IPR050102">
    <property type="entry name" value="tRNA_sulfurtransferase_ThiI"/>
</dbReference>
<organism evidence="21 22">
    <name type="scientific">Ureibacillus xyleni</name>
    <dbReference type="NCBI Taxonomy" id="614648"/>
    <lineage>
        <taxon>Bacteria</taxon>
        <taxon>Bacillati</taxon>
        <taxon>Bacillota</taxon>
        <taxon>Bacilli</taxon>
        <taxon>Bacillales</taxon>
        <taxon>Caryophanaceae</taxon>
        <taxon>Ureibacillus</taxon>
    </lineage>
</organism>
<evidence type="ECO:0000313" key="22">
    <source>
        <dbReference type="Proteomes" id="UP000219636"/>
    </source>
</evidence>
<evidence type="ECO:0000256" key="2">
    <source>
        <dbReference type="ARBA" id="ARBA00004948"/>
    </source>
</evidence>
<comment type="similarity">
    <text evidence="13 19">Belongs to the ThiI family.</text>
</comment>
<comment type="catalytic activity">
    <reaction evidence="11 19">
        <text>[ThiS sulfur-carrier protein]-C-terminal Gly-Gly-AMP + S-sulfanyl-L-cysteinyl-[cysteine desulfurase] + AH2 = [ThiS sulfur-carrier protein]-C-terminal-Gly-aminoethanethioate + L-cysteinyl-[cysteine desulfurase] + A + AMP + 2 H(+)</text>
        <dbReference type="Rhea" id="RHEA:43340"/>
        <dbReference type="Rhea" id="RHEA-COMP:12157"/>
        <dbReference type="Rhea" id="RHEA-COMP:12158"/>
        <dbReference type="Rhea" id="RHEA-COMP:12910"/>
        <dbReference type="Rhea" id="RHEA-COMP:19908"/>
        <dbReference type="ChEBI" id="CHEBI:13193"/>
        <dbReference type="ChEBI" id="CHEBI:15378"/>
        <dbReference type="ChEBI" id="CHEBI:17499"/>
        <dbReference type="ChEBI" id="CHEBI:29950"/>
        <dbReference type="ChEBI" id="CHEBI:61963"/>
        <dbReference type="ChEBI" id="CHEBI:90618"/>
        <dbReference type="ChEBI" id="CHEBI:232372"/>
        <dbReference type="ChEBI" id="CHEBI:456215"/>
    </reaction>
</comment>
<comment type="pathway">
    <text evidence="2 19">Cofactor biosynthesis; thiamine diphosphate biosynthesis.</text>
</comment>
<dbReference type="GO" id="GO:0004810">
    <property type="term" value="F:CCA tRNA nucleotidyltransferase activity"/>
    <property type="evidence" value="ECO:0007669"/>
    <property type="project" value="InterPro"/>
</dbReference>